<sequence>MAEGSVEEDSNEMLGPTLAPVLHTMQTSTPSNLSCKEEEESDCDSSIGSPEPAMGAENGTDLTIASKQLHNRLEETSQTESKMATSISPTSHLNGAMAGLVTLQNLQNLASLQNLPQVASLAAGLSNMANLSSNPVVNAPLNLSVSASATIPRSTQPSTIAETPPSIMTTTMNTQPPPPPPSSMAPPSSTLMGSQQPAVMPQFILASGQLVQGIQGAQLLIPTSQGLATQTILTIPVNHVNSSDQMVNLALNNGQVMQTSLANLQAMAQTNLLTNPTNPVPPTSNGTINPNLLNPATLTHLLSNGSAQQLLQSLPQLLSNHHHTNPNPSPLINPLTQPILPNRSPLLNTSPMMNSSPPQSSQTRNQMNVPNMGSSPLSSVPLGSTSMGTAPSHLVTSQSSHYVDTKMHGTNLSNIPRNPSPGDNNCRINGEISINTNHGSISSQAMKRSPSSLSPNCTDNSTADLLVDSPNQPTINQTNSNVVDGINLDEIKDFAKAFKLRRLSLGLTQTQVGQALSVTEGPAYSQSAICSALASQMFAAAQLSTQQQAMFEKLDITPKSAQKIKPVLERWMKEAEDRYKSGQNHLTDFIGIEPSKKRKRRTSFTPQALELLNAHFERNTHPSGTEITGLAHQLGYEREVIRIWFCNKRQALKNTVRMMSKGMV</sequence>
<dbReference type="InterPro" id="IPR001356">
    <property type="entry name" value="HD"/>
</dbReference>
<evidence type="ECO:0000313" key="13">
    <source>
        <dbReference type="EnsemblMetazoa" id="XP_028130104.1"/>
    </source>
</evidence>
<dbReference type="PANTHER" id="PTHR11636:SF5">
    <property type="entry name" value="POU DOMAIN MOTIF 3, ISOFORM F"/>
    <property type="match status" value="1"/>
</dbReference>
<evidence type="ECO:0000256" key="9">
    <source>
        <dbReference type="RuleBase" id="RU000682"/>
    </source>
</evidence>
<feature type="domain" description="Homeobox" evidence="11">
    <location>
        <begin position="595"/>
        <end position="655"/>
    </location>
</feature>
<dbReference type="Gene3D" id="1.10.260.40">
    <property type="entry name" value="lambda repressor-like DNA-binding domains"/>
    <property type="match status" value="1"/>
</dbReference>
<keyword evidence="2" id="KW-0805">Transcription regulation</keyword>
<dbReference type="CTD" id="35813"/>
<dbReference type="InterPro" id="IPR010982">
    <property type="entry name" value="Lambda_DNA-bd_dom_sf"/>
</dbReference>
<dbReference type="FunFam" id="1.10.10.60:FF:000051">
    <property type="entry name" value="POU domain protein"/>
    <property type="match status" value="1"/>
</dbReference>
<reference evidence="13" key="2">
    <citation type="submission" date="2025-05" db="UniProtKB">
        <authorList>
            <consortium name="EnsemblMetazoa"/>
        </authorList>
    </citation>
    <scope>IDENTIFICATION</scope>
</reference>
<feature type="region of interest" description="Disordered" evidence="10">
    <location>
        <begin position="343"/>
        <end position="375"/>
    </location>
</feature>
<dbReference type="SMART" id="SM00352">
    <property type="entry name" value="POU"/>
    <property type="match status" value="1"/>
</dbReference>
<dbReference type="Pfam" id="PF00157">
    <property type="entry name" value="Pou"/>
    <property type="match status" value="2"/>
</dbReference>
<evidence type="ECO:0000259" key="11">
    <source>
        <dbReference type="PROSITE" id="PS50071"/>
    </source>
</evidence>
<dbReference type="GeneID" id="114326083"/>
<dbReference type="GO" id="GO:0045944">
    <property type="term" value="P:positive regulation of transcription by RNA polymerase II"/>
    <property type="evidence" value="ECO:0007669"/>
    <property type="project" value="UniProtKB-ARBA"/>
</dbReference>
<feature type="compositionally biased region" description="Pro residues" evidence="10">
    <location>
        <begin position="175"/>
        <end position="184"/>
    </location>
</feature>
<feature type="region of interest" description="Disordered" evidence="10">
    <location>
        <begin position="172"/>
        <end position="193"/>
    </location>
</feature>
<accession>A0A6P7F359</accession>
<dbReference type="PROSITE" id="PS50071">
    <property type="entry name" value="HOMEOBOX_2"/>
    <property type="match status" value="1"/>
</dbReference>
<evidence type="ECO:0000256" key="2">
    <source>
        <dbReference type="ARBA" id="ARBA00023015"/>
    </source>
</evidence>
<evidence type="ECO:0000256" key="10">
    <source>
        <dbReference type="SAM" id="MobiDB-lite"/>
    </source>
</evidence>
<dbReference type="RefSeq" id="XP_028130104.1">
    <property type="nucleotide sequence ID" value="XM_028274303.1"/>
</dbReference>
<dbReference type="Pfam" id="PF00046">
    <property type="entry name" value="Homeodomain"/>
    <property type="match status" value="1"/>
</dbReference>
<evidence type="ECO:0000256" key="8">
    <source>
        <dbReference type="PROSITE-ProRule" id="PRU00108"/>
    </source>
</evidence>
<feature type="DNA-binding region" description="Homeobox" evidence="8">
    <location>
        <begin position="597"/>
        <end position="656"/>
    </location>
</feature>
<proteinExistence type="inferred from homology"/>
<dbReference type="PROSITE" id="PS00035">
    <property type="entry name" value="POU_1"/>
    <property type="match status" value="1"/>
</dbReference>
<dbReference type="SUPFAM" id="SSF46689">
    <property type="entry name" value="Homeodomain-like"/>
    <property type="match status" value="1"/>
</dbReference>
<name>A0A6P7F359_DIAVI</name>
<dbReference type="InterPro" id="IPR009057">
    <property type="entry name" value="Homeodomain-like_sf"/>
</dbReference>
<evidence type="ECO:0000256" key="5">
    <source>
        <dbReference type="ARBA" id="ARBA00023163"/>
    </source>
</evidence>
<keyword evidence="5" id="KW-0804">Transcription</keyword>
<dbReference type="CDD" id="cd00086">
    <property type="entry name" value="homeodomain"/>
    <property type="match status" value="1"/>
</dbReference>
<dbReference type="PRINTS" id="PR00028">
    <property type="entry name" value="POUDOMAIN"/>
</dbReference>
<evidence type="ECO:0000256" key="7">
    <source>
        <dbReference type="ARBA" id="ARBA00061425"/>
    </source>
</evidence>
<feature type="compositionally biased region" description="Acidic residues" evidence="10">
    <location>
        <begin position="1"/>
        <end position="11"/>
    </location>
</feature>
<evidence type="ECO:0000256" key="1">
    <source>
        <dbReference type="ARBA" id="ARBA00004123"/>
    </source>
</evidence>
<reference evidence="15 16" key="1">
    <citation type="submission" date="2025-04" db="UniProtKB">
        <authorList>
            <consortium name="RefSeq"/>
        </authorList>
    </citation>
    <scope>IDENTIFICATION</scope>
    <source>
        <tissue evidence="15 16">Whole insect</tissue>
    </source>
</reference>
<organism evidence="15">
    <name type="scientific">Diabrotica virgifera virgifera</name>
    <name type="common">western corn rootworm</name>
    <dbReference type="NCBI Taxonomy" id="50390"/>
    <lineage>
        <taxon>Eukaryota</taxon>
        <taxon>Metazoa</taxon>
        <taxon>Ecdysozoa</taxon>
        <taxon>Arthropoda</taxon>
        <taxon>Hexapoda</taxon>
        <taxon>Insecta</taxon>
        <taxon>Pterygota</taxon>
        <taxon>Neoptera</taxon>
        <taxon>Endopterygota</taxon>
        <taxon>Coleoptera</taxon>
        <taxon>Polyphaga</taxon>
        <taxon>Cucujiformia</taxon>
        <taxon>Chrysomeloidea</taxon>
        <taxon>Chrysomelidae</taxon>
        <taxon>Galerucinae</taxon>
        <taxon>Diabroticina</taxon>
        <taxon>Diabroticites</taxon>
        <taxon>Diabrotica</taxon>
    </lineage>
</organism>
<evidence type="ECO:0000256" key="4">
    <source>
        <dbReference type="ARBA" id="ARBA00023155"/>
    </source>
</evidence>
<keyword evidence="4 8" id="KW-0371">Homeobox</keyword>
<evidence type="ECO:0000256" key="3">
    <source>
        <dbReference type="ARBA" id="ARBA00023125"/>
    </source>
</evidence>
<keyword evidence="3 8" id="KW-0238">DNA-binding</keyword>
<evidence type="ECO:0000313" key="16">
    <source>
        <dbReference type="RefSeq" id="XP_028130105.1"/>
    </source>
</evidence>
<feature type="domain" description="POU-specific" evidence="12">
    <location>
        <begin position="483"/>
        <end position="576"/>
    </location>
</feature>
<dbReference type="SMART" id="SM00389">
    <property type="entry name" value="HOX"/>
    <property type="match status" value="1"/>
</dbReference>
<dbReference type="PROSITE" id="PS51179">
    <property type="entry name" value="POU_3"/>
    <property type="match status" value="1"/>
</dbReference>
<dbReference type="GO" id="GO:0005634">
    <property type="term" value="C:nucleus"/>
    <property type="evidence" value="ECO:0007669"/>
    <property type="project" value="UniProtKB-SubCell"/>
</dbReference>
<dbReference type="Proteomes" id="UP001652700">
    <property type="component" value="Unplaced"/>
</dbReference>
<dbReference type="GO" id="GO:0000981">
    <property type="term" value="F:DNA-binding transcription factor activity, RNA polymerase II-specific"/>
    <property type="evidence" value="ECO:0007669"/>
    <property type="project" value="TreeGrafter"/>
</dbReference>
<keyword evidence="14" id="KW-1185">Reference proteome</keyword>
<comment type="subcellular location">
    <subcellularLocation>
        <location evidence="1 8 9">Nucleus</location>
    </subcellularLocation>
</comment>
<dbReference type="GO" id="GO:0000978">
    <property type="term" value="F:RNA polymerase II cis-regulatory region sequence-specific DNA binding"/>
    <property type="evidence" value="ECO:0007669"/>
    <property type="project" value="TreeGrafter"/>
</dbReference>
<keyword evidence="6 8" id="KW-0539">Nucleus</keyword>
<feature type="region of interest" description="Disordered" evidence="10">
    <location>
        <begin position="1"/>
        <end position="58"/>
    </location>
</feature>
<evidence type="ECO:0000313" key="14">
    <source>
        <dbReference type="Proteomes" id="UP001652700"/>
    </source>
</evidence>
<dbReference type="InterPro" id="IPR050255">
    <property type="entry name" value="POU_domain_TF"/>
</dbReference>
<dbReference type="InterPro" id="IPR013847">
    <property type="entry name" value="POU"/>
</dbReference>
<dbReference type="RefSeq" id="XP_028130105.1">
    <property type="nucleotide sequence ID" value="XM_028274304.1"/>
</dbReference>
<gene>
    <name evidence="15 16" type="primary">LOC114326083</name>
</gene>
<dbReference type="InterPro" id="IPR000327">
    <property type="entry name" value="POU_dom"/>
</dbReference>
<feature type="compositionally biased region" description="Low complexity" evidence="10">
    <location>
        <begin position="348"/>
        <end position="363"/>
    </location>
</feature>
<dbReference type="Gene3D" id="1.10.10.60">
    <property type="entry name" value="Homeodomain-like"/>
    <property type="match status" value="1"/>
</dbReference>
<dbReference type="EnsemblMetazoa" id="XM_028274303.2">
    <property type="protein sequence ID" value="XP_028130104.1"/>
    <property type="gene ID" value="LOC114326083"/>
</dbReference>
<evidence type="ECO:0000259" key="12">
    <source>
        <dbReference type="PROSITE" id="PS51179"/>
    </source>
</evidence>
<comment type="similarity">
    <text evidence="7">Belongs to the POU transcription factor family. Class-6 subfamily.</text>
</comment>
<dbReference type="AlphaFoldDB" id="A0A6P7F359"/>
<protein>
    <submittedName>
        <fullName evidence="15 16">POU domain, class 6, transcription factor 2 isoform X1</fullName>
    </submittedName>
</protein>
<evidence type="ECO:0000313" key="15">
    <source>
        <dbReference type="RefSeq" id="XP_028130104.1"/>
    </source>
</evidence>
<dbReference type="KEGG" id="dvv:114326083"/>
<evidence type="ECO:0000256" key="6">
    <source>
        <dbReference type="ARBA" id="ARBA00023242"/>
    </source>
</evidence>
<dbReference type="OrthoDB" id="10066259at2759"/>
<dbReference type="SUPFAM" id="SSF47413">
    <property type="entry name" value="lambda repressor-like DNA-binding domains"/>
    <property type="match status" value="1"/>
</dbReference>
<dbReference type="PANTHER" id="PTHR11636">
    <property type="entry name" value="POU DOMAIN"/>
    <property type="match status" value="1"/>
</dbReference>
<feature type="compositionally biased region" description="Polar residues" evidence="10">
    <location>
        <begin position="24"/>
        <end position="33"/>
    </location>
</feature>